<reference evidence="2 3" key="1">
    <citation type="submission" date="2024-02" db="EMBL/GenBank/DDBJ databases">
        <authorList>
            <person name="Vignale AGUSTIN F."/>
            <person name="Sosa J E."/>
            <person name="Modenutti C."/>
        </authorList>
    </citation>
    <scope>NUCLEOTIDE SEQUENCE [LARGE SCALE GENOMIC DNA]</scope>
</reference>
<dbReference type="EMBL" id="CAUOFW020000739">
    <property type="protein sequence ID" value="CAK9136199.1"/>
    <property type="molecule type" value="Genomic_DNA"/>
</dbReference>
<name>A0ABC8QTY6_9AQUA</name>
<feature type="region of interest" description="Disordered" evidence="1">
    <location>
        <begin position="1"/>
        <end position="36"/>
    </location>
</feature>
<organism evidence="2 3">
    <name type="scientific">Ilex paraguariensis</name>
    <name type="common">yerba mate</name>
    <dbReference type="NCBI Taxonomy" id="185542"/>
    <lineage>
        <taxon>Eukaryota</taxon>
        <taxon>Viridiplantae</taxon>
        <taxon>Streptophyta</taxon>
        <taxon>Embryophyta</taxon>
        <taxon>Tracheophyta</taxon>
        <taxon>Spermatophyta</taxon>
        <taxon>Magnoliopsida</taxon>
        <taxon>eudicotyledons</taxon>
        <taxon>Gunneridae</taxon>
        <taxon>Pentapetalae</taxon>
        <taxon>asterids</taxon>
        <taxon>campanulids</taxon>
        <taxon>Aquifoliales</taxon>
        <taxon>Aquifoliaceae</taxon>
        <taxon>Ilex</taxon>
    </lineage>
</organism>
<protein>
    <submittedName>
        <fullName evidence="2">Uncharacterized protein</fullName>
    </submittedName>
</protein>
<sequence>MQKSKNTKEEEESRLSNLHKLRKAGGDHSETFGNVDNCSDECSQGANVEQQQVLMPQEKKLLMKALVSIDESDGWCFSSMYIESSDQVDGFFGKRSGPLWYFKMFAVLEPNQ</sequence>
<evidence type="ECO:0000256" key="1">
    <source>
        <dbReference type="SAM" id="MobiDB-lite"/>
    </source>
</evidence>
<evidence type="ECO:0000313" key="3">
    <source>
        <dbReference type="Proteomes" id="UP001642360"/>
    </source>
</evidence>
<proteinExistence type="predicted"/>
<dbReference type="AlphaFoldDB" id="A0ABC8QTY6"/>
<dbReference type="Proteomes" id="UP001642360">
    <property type="component" value="Unassembled WGS sequence"/>
</dbReference>
<feature type="compositionally biased region" description="Basic and acidic residues" evidence="1">
    <location>
        <begin position="1"/>
        <end position="14"/>
    </location>
</feature>
<keyword evidence="3" id="KW-1185">Reference proteome</keyword>
<accession>A0ABC8QTY6</accession>
<comment type="caution">
    <text evidence="2">The sequence shown here is derived from an EMBL/GenBank/DDBJ whole genome shotgun (WGS) entry which is preliminary data.</text>
</comment>
<gene>
    <name evidence="2" type="ORF">ILEXP_LOCUS3173</name>
</gene>
<evidence type="ECO:0000313" key="2">
    <source>
        <dbReference type="EMBL" id="CAK9136199.1"/>
    </source>
</evidence>